<accession>A0ABD4T0L9</accession>
<keyword evidence="1" id="KW-1133">Transmembrane helix</keyword>
<evidence type="ECO:0000313" key="2">
    <source>
        <dbReference type="EMBL" id="MCM1982173.1"/>
    </source>
</evidence>
<gene>
    <name evidence="2" type="ORF">QQ91_0004925</name>
</gene>
<evidence type="ECO:0000256" key="1">
    <source>
        <dbReference type="SAM" id="Phobius"/>
    </source>
</evidence>
<organism evidence="2 3">
    <name type="scientific">Lyngbya confervoides BDU141951</name>
    <dbReference type="NCBI Taxonomy" id="1574623"/>
    <lineage>
        <taxon>Bacteria</taxon>
        <taxon>Bacillati</taxon>
        <taxon>Cyanobacteriota</taxon>
        <taxon>Cyanophyceae</taxon>
        <taxon>Oscillatoriophycideae</taxon>
        <taxon>Oscillatoriales</taxon>
        <taxon>Microcoleaceae</taxon>
        <taxon>Lyngbya</taxon>
    </lineage>
</organism>
<keyword evidence="3" id="KW-1185">Reference proteome</keyword>
<sequence>MESIRPLAFVFALLLTSVTFCAVLSLLMLANPLLLLLFVSIGLYALLLFIDYLDNRLKSW</sequence>
<dbReference type="RefSeq" id="WP_166280668.1">
    <property type="nucleotide sequence ID" value="NZ_JTHE03000034.1"/>
</dbReference>
<evidence type="ECO:0000313" key="3">
    <source>
        <dbReference type="Proteomes" id="UP000031561"/>
    </source>
</evidence>
<proteinExistence type="predicted"/>
<feature type="transmembrane region" description="Helical" evidence="1">
    <location>
        <begin position="7"/>
        <end position="27"/>
    </location>
</feature>
<dbReference type="Proteomes" id="UP000031561">
    <property type="component" value="Unassembled WGS sequence"/>
</dbReference>
<keyword evidence="1" id="KW-0472">Membrane</keyword>
<keyword evidence="1" id="KW-0812">Transmembrane</keyword>
<reference evidence="2 3" key="1">
    <citation type="journal article" date="2015" name="Genome Announc.">
        <title>Draft Genome Sequence of Filamentous Marine Cyanobacterium Lyngbya confervoides Strain BDU141951.</title>
        <authorList>
            <person name="Chandrababunaidu M.M."/>
            <person name="Sen D."/>
            <person name="Tripathy S."/>
        </authorList>
    </citation>
    <scope>NUCLEOTIDE SEQUENCE [LARGE SCALE GENOMIC DNA]</scope>
    <source>
        <strain evidence="2 3">BDU141951</strain>
    </source>
</reference>
<dbReference type="AlphaFoldDB" id="A0ABD4T0L9"/>
<dbReference type="EMBL" id="JTHE03000034">
    <property type="protein sequence ID" value="MCM1982173.1"/>
    <property type="molecule type" value="Genomic_DNA"/>
</dbReference>
<comment type="caution">
    <text evidence="2">The sequence shown here is derived from an EMBL/GenBank/DDBJ whole genome shotgun (WGS) entry which is preliminary data.</text>
</comment>
<protein>
    <submittedName>
        <fullName evidence="2">Uncharacterized protein</fullName>
    </submittedName>
</protein>
<feature type="transmembrane region" description="Helical" evidence="1">
    <location>
        <begin position="33"/>
        <end position="53"/>
    </location>
</feature>
<name>A0ABD4T0L9_9CYAN</name>